<name>A0A9P1IX86_9PELO</name>
<feature type="region of interest" description="Disordered" evidence="1">
    <location>
        <begin position="1"/>
        <end position="21"/>
    </location>
</feature>
<protein>
    <submittedName>
        <fullName evidence="2">Uncharacterized protein</fullName>
    </submittedName>
</protein>
<feature type="compositionally biased region" description="Polar residues" evidence="1">
    <location>
        <begin position="142"/>
        <end position="152"/>
    </location>
</feature>
<evidence type="ECO:0000256" key="1">
    <source>
        <dbReference type="SAM" id="MobiDB-lite"/>
    </source>
</evidence>
<keyword evidence="3" id="KW-1185">Reference proteome</keyword>
<feature type="region of interest" description="Disordered" evidence="1">
    <location>
        <begin position="119"/>
        <end position="152"/>
    </location>
</feature>
<comment type="caution">
    <text evidence="2">The sequence shown here is derived from an EMBL/GenBank/DDBJ whole genome shotgun (WGS) entry which is preliminary data.</text>
</comment>
<organism evidence="2 3">
    <name type="scientific">Caenorhabditis angaria</name>
    <dbReference type="NCBI Taxonomy" id="860376"/>
    <lineage>
        <taxon>Eukaryota</taxon>
        <taxon>Metazoa</taxon>
        <taxon>Ecdysozoa</taxon>
        <taxon>Nematoda</taxon>
        <taxon>Chromadorea</taxon>
        <taxon>Rhabditida</taxon>
        <taxon>Rhabditina</taxon>
        <taxon>Rhabditomorpha</taxon>
        <taxon>Rhabditoidea</taxon>
        <taxon>Rhabditidae</taxon>
        <taxon>Peloderinae</taxon>
        <taxon>Caenorhabditis</taxon>
    </lineage>
</organism>
<evidence type="ECO:0000313" key="3">
    <source>
        <dbReference type="Proteomes" id="UP001152747"/>
    </source>
</evidence>
<evidence type="ECO:0000313" key="2">
    <source>
        <dbReference type="EMBL" id="CAI5452775.1"/>
    </source>
</evidence>
<sequence length="152" mass="17751">MGDHDEQADNDQPVQNNEIEGEIENESYRRLLMNMQHSMNQLFRIDGLDFENQELVQPPYSFATNLSNMLHFVADPTGGYWLSQNDIVYLQQVQRQNALYAQLLQLQVLPQVFVTPQQQQIPEQQVQDQEDGEIVEKDQETDQINNEEQSKN</sequence>
<proteinExistence type="predicted"/>
<accession>A0A9P1IX86</accession>
<reference evidence="2" key="1">
    <citation type="submission" date="2022-11" db="EMBL/GenBank/DDBJ databases">
        <authorList>
            <person name="Kikuchi T."/>
        </authorList>
    </citation>
    <scope>NUCLEOTIDE SEQUENCE</scope>
    <source>
        <strain evidence="2">PS1010</strain>
    </source>
</reference>
<gene>
    <name evidence="2" type="ORF">CAMP_LOCUS15412</name>
</gene>
<dbReference type="AlphaFoldDB" id="A0A9P1IX86"/>
<dbReference type="EMBL" id="CANHGI010000005">
    <property type="protein sequence ID" value="CAI5452775.1"/>
    <property type="molecule type" value="Genomic_DNA"/>
</dbReference>
<dbReference type="Proteomes" id="UP001152747">
    <property type="component" value="Unassembled WGS sequence"/>
</dbReference>